<protein>
    <recommendedName>
        <fullName evidence="6">BHLH domain-containing protein</fullName>
    </recommendedName>
</protein>
<comment type="subcellular location">
    <subcellularLocation>
        <location evidence="1">Nucleus</location>
    </subcellularLocation>
</comment>
<dbReference type="Gene3D" id="4.10.280.10">
    <property type="entry name" value="Helix-loop-helix DNA-binding domain"/>
    <property type="match status" value="1"/>
</dbReference>
<dbReference type="OrthoDB" id="1929753at2759"/>
<feature type="compositionally biased region" description="Polar residues" evidence="5">
    <location>
        <begin position="505"/>
        <end position="526"/>
    </location>
</feature>
<dbReference type="SMART" id="SM00353">
    <property type="entry name" value="HLH"/>
    <property type="match status" value="1"/>
</dbReference>
<evidence type="ECO:0000256" key="3">
    <source>
        <dbReference type="ARBA" id="ARBA00023163"/>
    </source>
</evidence>
<feature type="region of interest" description="Disordered" evidence="5">
    <location>
        <begin position="207"/>
        <end position="236"/>
    </location>
</feature>
<feature type="compositionally biased region" description="Low complexity" evidence="5">
    <location>
        <begin position="225"/>
        <end position="234"/>
    </location>
</feature>
<keyword evidence="8" id="KW-1185">Reference proteome</keyword>
<comment type="caution">
    <text evidence="7">The sequence shown here is derived from an EMBL/GenBank/DDBJ whole genome shotgun (WGS) entry which is preliminary data.</text>
</comment>
<dbReference type="SUPFAM" id="SSF47459">
    <property type="entry name" value="HLH, helix-loop-helix DNA-binding domain"/>
    <property type="match status" value="1"/>
</dbReference>
<evidence type="ECO:0000259" key="6">
    <source>
        <dbReference type="PROSITE" id="PS50888"/>
    </source>
</evidence>
<keyword evidence="4" id="KW-0539">Nucleus</keyword>
<proteinExistence type="predicted"/>
<feature type="domain" description="BHLH" evidence="6">
    <location>
        <begin position="518"/>
        <end position="567"/>
    </location>
</feature>
<organism evidence="7 8">
    <name type="scientific">Ceratopteris richardii</name>
    <name type="common">Triangle waterfern</name>
    <dbReference type="NCBI Taxonomy" id="49495"/>
    <lineage>
        <taxon>Eukaryota</taxon>
        <taxon>Viridiplantae</taxon>
        <taxon>Streptophyta</taxon>
        <taxon>Embryophyta</taxon>
        <taxon>Tracheophyta</taxon>
        <taxon>Polypodiopsida</taxon>
        <taxon>Polypodiidae</taxon>
        <taxon>Polypodiales</taxon>
        <taxon>Pteridineae</taxon>
        <taxon>Pteridaceae</taxon>
        <taxon>Parkerioideae</taxon>
        <taxon>Ceratopteris</taxon>
    </lineage>
</organism>
<gene>
    <name evidence="7" type="ORF">KP509_32G034500</name>
</gene>
<keyword evidence="3" id="KW-0804">Transcription</keyword>
<reference evidence="7" key="1">
    <citation type="submission" date="2021-08" db="EMBL/GenBank/DDBJ databases">
        <title>WGS assembly of Ceratopteris richardii.</title>
        <authorList>
            <person name="Marchant D.B."/>
            <person name="Chen G."/>
            <person name="Jenkins J."/>
            <person name="Shu S."/>
            <person name="Leebens-Mack J."/>
            <person name="Grimwood J."/>
            <person name="Schmutz J."/>
            <person name="Soltis P."/>
            <person name="Soltis D."/>
            <person name="Chen Z.-H."/>
        </authorList>
    </citation>
    <scope>NUCLEOTIDE SEQUENCE</scope>
    <source>
        <strain evidence="7">Whitten #5841</strain>
        <tissue evidence="7">Leaf</tissue>
    </source>
</reference>
<feature type="compositionally biased region" description="Basic and acidic residues" evidence="5">
    <location>
        <begin position="482"/>
        <end position="503"/>
    </location>
</feature>
<evidence type="ECO:0000313" key="7">
    <source>
        <dbReference type="EMBL" id="KAH7287046.1"/>
    </source>
</evidence>
<evidence type="ECO:0000256" key="5">
    <source>
        <dbReference type="SAM" id="MobiDB-lite"/>
    </source>
</evidence>
<sequence>MENQQSNEPPTGTGAGLVEDPDHQVCADENSSLAATLEAGSGSGSWYWTSMLNFSQSGSSSTHTSAGQLASSQFAGSPASSSSVHINTNTCSNGNNTSNNCQQLDHTQLPIETMIPSTTTNSDPEHAVWGQEFLSGSIGETKASMHACADDGLQELLYPRSVRELLLDQTPSWEILQQTAGISSKGFAFPLGQDDNMETMHGLGPDMKPSSQLPTLPYTHDDRLSSSTASSTLTDGTQLSGVEQWPVAHSEPIQARSSSMRVSHTSILRQFDPARVKQEYASPLSGATSFHHPGNKPTMSSFLLQQQPHHHNMRIINPSHEQAALLNEANIGTNPDIKPCKQLSSWQGSVVVGPIADDQCRPSPSFELSNLPANMSGDTHQMLLNSLKQHQNHLDSAAFAGTPHLRAQESTFLHQDHQQRHQIMQQAGIHMHHPLANSILNASIGMHQFPSGLKKTRAHTERLGANQSGLLSSMEEVDIKGRDQKSAVPPHEDYNLKRPRIDSAGHQQPPGQVQQTAAASSPSFKSQPPRKEKLADRITTLQQLVSPFGKTDTASVLLEAIGYIKFLQEQVQTLSSPYLKSTNIQTAHNGEKNPNGEEAKPDLRSKGLCLVPLSCTMQVANDNAADYWLGGTYR</sequence>
<dbReference type="InterPro" id="IPR045239">
    <property type="entry name" value="bHLH95_bHLH"/>
</dbReference>
<dbReference type="GO" id="GO:0046983">
    <property type="term" value="F:protein dimerization activity"/>
    <property type="evidence" value="ECO:0007669"/>
    <property type="project" value="InterPro"/>
</dbReference>
<feature type="region of interest" description="Disordered" evidence="5">
    <location>
        <begin position="482"/>
        <end position="533"/>
    </location>
</feature>
<feature type="compositionally biased region" description="Polar residues" evidence="5">
    <location>
        <begin position="1"/>
        <end position="10"/>
    </location>
</feature>
<dbReference type="GO" id="GO:0000981">
    <property type="term" value="F:DNA-binding transcription factor activity, RNA polymerase II-specific"/>
    <property type="evidence" value="ECO:0007669"/>
    <property type="project" value="TreeGrafter"/>
</dbReference>
<dbReference type="EMBL" id="CM035437">
    <property type="protein sequence ID" value="KAH7287044.1"/>
    <property type="molecule type" value="Genomic_DNA"/>
</dbReference>
<dbReference type="PANTHER" id="PTHR16223:SF238">
    <property type="entry name" value="TRANSCRIPTION FACTOR BHLH114"/>
    <property type="match status" value="1"/>
</dbReference>
<evidence type="ECO:0000313" key="8">
    <source>
        <dbReference type="Proteomes" id="UP000825935"/>
    </source>
</evidence>
<feature type="region of interest" description="Disordered" evidence="5">
    <location>
        <begin position="72"/>
        <end position="91"/>
    </location>
</feature>
<dbReference type="InterPro" id="IPR045843">
    <property type="entry name" value="IND-like"/>
</dbReference>
<dbReference type="InterPro" id="IPR011598">
    <property type="entry name" value="bHLH_dom"/>
</dbReference>
<dbReference type="PANTHER" id="PTHR16223">
    <property type="entry name" value="TRANSCRIPTION FACTOR BHLH83-RELATED"/>
    <property type="match status" value="1"/>
</dbReference>
<dbReference type="InterPro" id="IPR036638">
    <property type="entry name" value="HLH_DNA-bd_sf"/>
</dbReference>
<keyword evidence="2" id="KW-0805">Transcription regulation</keyword>
<dbReference type="GO" id="GO:0000978">
    <property type="term" value="F:RNA polymerase II cis-regulatory region sequence-specific DNA binding"/>
    <property type="evidence" value="ECO:0007669"/>
    <property type="project" value="TreeGrafter"/>
</dbReference>
<evidence type="ECO:0000256" key="2">
    <source>
        <dbReference type="ARBA" id="ARBA00023015"/>
    </source>
</evidence>
<name>A0A8T2QSZ4_CERRI</name>
<accession>A0A8T2QSZ4</accession>
<dbReference type="EMBL" id="CM035437">
    <property type="protein sequence ID" value="KAH7287046.1"/>
    <property type="molecule type" value="Genomic_DNA"/>
</dbReference>
<dbReference type="CDD" id="cd11393">
    <property type="entry name" value="bHLH_AtbHLH_like"/>
    <property type="match status" value="1"/>
</dbReference>
<dbReference type="PROSITE" id="PS50888">
    <property type="entry name" value="BHLH"/>
    <property type="match status" value="1"/>
</dbReference>
<dbReference type="AlphaFoldDB" id="A0A8T2QSZ4"/>
<evidence type="ECO:0000256" key="4">
    <source>
        <dbReference type="ARBA" id="ARBA00023242"/>
    </source>
</evidence>
<dbReference type="GO" id="GO:0005634">
    <property type="term" value="C:nucleus"/>
    <property type="evidence" value="ECO:0007669"/>
    <property type="project" value="UniProtKB-SubCell"/>
</dbReference>
<feature type="region of interest" description="Disordered" evidence="5">
    <location>
        <begin position="1"/>
        <end position="22"/>
    </location>
</feature>
<dbReference type="Proteomes" id="UP000825935">
    <property type="component" value="Chromosome 32"/>
</dbReference>
<evidence type="ECO:0000256" key="1">
    <source>
        <dbReference type="ARBA" id="ARBA00004123"/>
    </source>
</evidence>